<dbReference type="EMBL" id="AYLP01000434">
    <property type="protein sequence ID" value="ESS60607.1"/>
    <property type="molecule type" value="Genomic_DNA"/>
</dbReference>
<accession>V5B3T9</accession>
<protein>
    <submittedName>
        <fullName evidence="2">Uncharacterized protein</fullName>
    </submittedName>
</protein>
<feature type="transmembrane region" description="Helical" evidence="1">
    <location>
        <begin position="36"/>
        <end position="60"/>
    </location>
</feature>
<keyword evidence="1" id="KW-0472">Membrane</keyword>
<evidence type="ECO:0000313" key="2">
    <source>
        <dbReference type="EMBL" id="ESS60607.1"/>
    </source>
</evidence>
<dbReference type="VEuPathDB" id="TriTrypDB:TCDM_14295"/>
<comment type="caution">
    <text evidence="2">The sequence shown here is derived from an EMBL/GenBank/DDBJ whole genome shotgun (WGS) entry which is preliminary data.</text>
</comment>
<dbReference type="Proteomes" id="UP000017861">
    <property type="component" value="Unassembled WGS sequence"/>
</dbReference>
<evidence type="ECO:0000313" key="3">
    <source>
        <dbReference type="Proteomes" id="UP000017861"/>
    </source>
</evidence>
<sequence length="159" mass="16689">MGSVTAVAVVEFSRIGAFCDPTWSAEQRGVAHAQEVGVCAATAPAICCWDVACFIVIFIFGDMRGSGVLACAGCSWLLVLSFLLFSRSALLRAMEQTFLQACGGAAFLFGKKPFAGIMILPSVPHEAVGNFLGFIGGVAPHSCRVVDLRSAMHGDGDVR</sequence>
<reference evidence="2 3" key="1">
    <citation type="journal article" date="2014" name="Genome Announc.">
        <title>Trypanosoma cruzi Clone Dm28c Draft Genome Sequence.</title>
        <authorList>
            <person name="Grisard E.C."/>
            <person name="Teixeira S.M."/>
            <person name="de Almeida L.G."/>
            <person name="Stoco P.H."/>
            <person name="Gerber A.L."/>
            <person name="Talavera-Lopez C."/>
            <person name="Lima O.C."/>
            <person name="Andersson B."/>
            <person name="de Vasconcelos A.T."/>
        </authorList>
    </citation>
    <scope>NUCLEOTIDE SEQUENCE [LARGE SCALE GENOMIC DNA]</scope>
    <source>
        <strain evidence="2 3">Dm28c</strain>
    </source>
</reference>
<organism evidence="2 3">
    <name type="scientific">Trypanosoma cruzi Dm28c</name>
    <dbReference type="NCBI Taxonomy" id="1416333"/>
    <lineage>
        <taxon>Eukaryota</taxon>
        <taxon>Discoba</taxon>
        <taxon>Euglenozoa</taxon>
        <taxon>Kinetoplastea</taxon>
        <taxon>Metakinetoplastina</taxon>
        <taxon>Trypanosomatida</taxon>
        <taxon>Trypanosomatidae</taxon>
        <taxon>Trypanosoma</taxon>
        <taxon>Schizotrypanum</taxon>
    </lineage>
</organism>
<proteinExistence type="predicted"/>
<dbReference type="OrthoDB" id="10324631at2759"/>
<gene>
    <name evidence="2" type="ORF">TCDM_14295</name>
</gene>
<keyword evidence="1" id="KW-0812">Transmembrane</keyword>
<name>V5B3T9_TRYCR</name>
<feature type="transmembrane region" description="Helical" evidence="1">
    <location>
        <begin position="66"/>
        <end position="85"/>
    </location>
</feature>
<keyword evidence="1" id="KW-1133">Transmembrane helix</keyword>
<evidence type="ECO:0000256" key="1">
    <source>
        <dbReference type="SAM" id="Phobius"/>
    </source>
</evidence>
<dbReference type="AlphaFoldDB" id="V5B3T9"/>